<evidence type="ECO:0000256" key="1">
    <source>
        <dbReference type="SAM" id="MobiDB-lite"/>
    </source>
</evidence>
<organism evidence="3 4">
    <name type="scientific">Saguinus oedipus</name>
    <name type="common">Cotton-top tamarin</name>
    <name type="synonym">Oedipomidas oedipus</name>
    <dbReference type="NCBI Taxonomy" id="9490"/>
    <lineage>
        <taxon>Eukaryota</taxon>
        <taxon>Metazoa</taxon>
        <taxon>Chordata</taxon>
        <taxon>Craniata</taxon>
        <taxon>Vertebrata</taxon>
        <taxon>Euteleostomi</taxon>
        <taxon>Mammalia</taxon>
        <taxon>Eutheria</taxon>
        <taxon>Euarchontoglires</taxon>
        <taxon>Primates</taxon>
        <taxon>Haplorrhini</taxon>
        <taxon>Platyrrhini</taxon>
        <taxon>Cebidae</taxon>
        <taxon>Callitrichinae</taxon>
        <taxon>Saguinus</taxon>
    </lineage>
</organism>
<gene>
    <name evidence="3" type="ORF">P7K49_012311</name>
</gene>
<accession>A0ABQ9VT59</accession>
<feature type="chain" id="PRO_5045358921" evidence="2">
    <location>
        <begin position="20"/>
        <end position="125"/>
    </location>
</feature>
<proteinExistence type="predicted"/>
<feature type="compositionally biased region" description="Basic and acidic residues" evidence="1">
    <location>
        <begin position="42"/>
        <end position="61"/>
    </location>
</feature>
<feature type="compositionally biased region" description="Polar residues" evidence="1">
    <location>
        <begin position="63"/>
        <end position="74"/>
    </location>
</feature>
<protein>
    <submittedName>
        <fullName evidence="3">Uncharacterized protein</fullName>
    </submittedName>
</protein>
<feature type="compositionally biased region" description="Low complexity" evidence="1">
    <location>
        <begin position="26"/>
        <end position="40"/>
    </location>
</feature>
<reference evidence="3 4" key="1">
    <citation type="submission" date="2023-05" db="EMBL/GenBank/DDBJ databases">
        <title>B98-5 Cell Line De Novo Hybrid Assembly: An Optical Mapping Approach.</title>
        <authorList>
            <person name="Kananen K."/>
            <person name="Auerbach J.A."/>
            <person name="Kautto E."/>
            <person name="Blachly J.S."/>
        </authorList>
    </citation>
    <scope>NUCLEOTIDE SEQUENCE [LARGE SCALE GENOMIC DNA]</scope>
    <source>
        <strain evidence="3">B95-8</strain>
        <tissue evidence="3">Cell line</tissue>
    </source>
</reference>
<feature type="region of interest" description="Disordered" evidence="1">
    <location>
        <begin position="24"/>
        <end position="105"/>
    </location>
</feature>
<name>A0ABQ9VT59_SAGOE</name>
<feature type="signal peptide" evidence="2">
    <location>
        <begin position="1"/>
        <end position="19"/>
    </location>
</feature>
<comment type="caution">
    <text evidence="3">The sequence shown here is derived from an EMBL/GenBank/DDBJ whole genome shotgun (WGS) entry which is preliminary data.</text>
</comment>
<evidence type="ECO:0000256" key="2">
    <source>
        <dbReference type="SAM" id="SignalP"/>
    </source>
</evidence>
<keyword evidence="4" id="KW-1185">Reference proteome</keyword>
<dbReference type="Proteomes" id="UP001266305">
    <property type="component" value="Unassembled WGS sequence"/>
</dbReference>
<dbReference type="EMBL" id="JASSZA010000005">
    <property type="protein sequence ID" value="KAK2112564.1"/>
    <property type="molecule type" value="Genomic_DNA"/>
</dbReference>
<evidence type="ECO:0000313" key="4">
    <source>
        <dbReference type="Proteomes" id="UP001266305"/>
    </source>
</evidence>
<evidence type="ECO:0000313" key="3">
    <source>
        <dbReference type="EMBL" id="KAK2112564.1"/>
    </source>
</evidence>
<sequence length="125" mass="13207">MRIWWLLLAIGICTGGINSQDTCRQGHPGIPGNPGHNGLPGRDGRDGAKGDKGDAVVHDVMDSPTSGDRSLVSQENRHHDRNKSACVSPVSGPASQPTLPLLPHSRVSGTEYRGLCCFARSQSLG</sequence>
<keyword evidence="2" id="KW-0732">Signal</keyword>
<dbReference type="Gene3D" id="1.20.5.320">
    <property type="entry name" value="6-Phosphogluconate Dehydrogenase, domain 3"/>
    <property type="match status" value="1"/>
</dbReference>